<dbReference type="STRING" id="320787.CA2015_3309"/>
<name>A0A0H4PI27_9BACT</name>
<evidence type="ECO:0000313" key="3">
    <source>
        <dbReference type="EMBL" id="AKP52700.1"/>
    </source>
</evidence>
<reference evidence="3 4" key="1">
    <citation type="submission" date="2015-07" db="EMBL/GenBank/DDBJ databases">
        <authorList>
            <person name="Kim K.M."/>
        </authorList>
    </citation>
    <scope>NUCLEOTIDE SEQUENCE [LARGE SCALE GENOMIC DNA]</scope>
    <source>
        <strain evidence="3 4">KCTC 12363</strain>
    </source>
</reference>
<keyword evidence="1" id="KW-1133">Transmembrane helix</keyword>
<dbReference type="InterPro" id="IPR051781">
    <property type="entry name" value="Metallo-dep_Hydrolase"/>
</dbReference>
<evidence type="ECO:0000256" key="1">
    <source>
        <dbReference type="SAM" id="Phobius"/>
    </source>
</evidence>
<dbReference type="KEGG" id="camu:CA2015_3309"/>
<proteinExistence type="predicted"/>
<dbReference type="RefSeq" id="WP_048642888.1">
    <property type="nucleotide sequence ID" value="NZ_CP012040.1"/>
</dbReference>
<gene>
    <name evidence="3" type="ORF">CA2015_3309</name>
</gene>
<dbReference type="OrthoDB" id="9797498at2"/>
<protein>
    <recommendedName>
        <fullName evidence="2">Amidohydrolase-related domain-containing protein</fullName>
    </recommendedName>
</protein>
<dbReference type="Gene3D" id="3.20.20.140">
    <property type="entry name" value="Metal-dependent hydrolases"/>
    <property type="match status" value="1"/>
</dbReference>
<dbReference type="EMBL" id="CP012040">
    <property type="protein sequence ID" value="AKP52700.1"/>
    <property type="molecule type" value="Genomic_DNA"/>
</dbReference>
<accession>A0A0H4PI27</accession>
<evidence type="ECO:0000313" key="4">
    <source>
        <dbReference type="Proteomes" id="UP000036520"/>
    </source>
</evidence>
<keyword evidence="4" id="KW-1185">Reference proteome</keyword>
<dbReference type="InterPro" id="IPR011059">
    <property type="entry name" value="Metal-dep_hydrolase_composite"/>
</dbReference>
<organism evidence="3 4">
    <name type="scientific">Cyclobacterium amurskyense</name>
    <dbReference type="NCBI Taxonomy" id="320787"/>
    <lineage>
        <taxon>Bacteria</taxon>
        <taxon>Pseudomonadati</taxon>
        <taxon>Bacteroidota</taxon>
        <taxon>Cytophagia</taxon>
        <taxon>Cytophagales</taxon>
        <taxon>Cyclobacteriaceae</taxon>
        <taxon>Cyclobacterium</taxon>
    </lineage>
</organism>
<dbReference type="PANTHER" id="PTHR43135">
    <property type="entry name" value="ALPHA-D-RIBOSE 1-METHYLPHOSPHONATE 5-TRIPHOSPHATE DIPHOSPHATASE"/>
    <property type="match status" value="1"/>
</dbReference>
<dbReference type="Pfam" id="PF01979">
    <property type="entry name" value="Amidohydro_1"/>
    <property type="match status" value="1"/>
</dbReference>
<feature type="domain" description="Amidohydrolase-related" evidence="2">
    <location>
        <begin position="382"/>
        <end position="472"/>
    </location>
</feature>
<dbReference type="PANTHER" id="PTHR43135:SF3">
    <property type="entry name" value="ALPHA-D-RIBOSE 1-METHYLPHOSPHONATE 5-TRIPHOSPHATE DIPHOSPHATASE"/>
    <property type="match status" value="1"/>
</dbReference>
<dbReference type="GO" id="GO:0016810">
    <property type="term" value="F:hydrolase activity, acting on carbon-nitrogen (but not peptide) bonds"/>
    <property type="evidence" value="ECO:0007669"/>
    <property type="project" value="InterPro"/>
</dbReference>
<sequence length="510" mass="57784">MKGQFLQILKYVAVATLGCLSLFFVAVLVPYQPINFPEKNYSRLILENINIVDLKNDTILENQYLLVEGNQIKRIDSEPFKSAQGDCKIIDGTDKYLIPALWDMHTHLNKQSPNSAYAQFVINGIMHIREMRGAYNNRDHFASTPERIKKWNKKVANNDLLGPYIHNIPSIAIDGPSSMFNNSPEYFNCSNSEQARMLVKHFQSQGITTIKPYNNISKEAFSTLMEEAKIRGIEVAGHKPVRVSTIESANAGMKSIEHARFLIWDSFKGSQELRNSDNPKGSDNTTLRQRMLDEHDTLLLAANLEALKNNKTYYCPTHLTRRSDAFADGEDFRSRYDNINPIFRFLSFEDLDATLQEDTTSNARKVYREFYIKGLEITKTANTCGVKILAGSDVPELPGTSLIDELLEMSKTGISNYDVIKTATLNPSEYFALEDKYGTVDQGKMADLILLSQNPIKDISSLKDIHGIVYNGVYLDNDEIVRLIRKTNSRNIGLLMSAKLIWGVLMYMTI</sequence>
<dbReference type="Gene3D" id="2.30.40.10">
    <property type="entry name" value="Urease, subunit C, domain 1"/>
    <property type="match status" value="1"/>
</dbReference>
<dbReference type="Proteomes" id="UP000036520">
    <property type="component" value="Chromosome"/>
</dbReference>
<keyword evidence="1" id="KW-0472">Membrane</keyword>
<feature type="transmembrane region" description="Helical" evidence="1">
    <location>
        <begin position="12"/>
        <end position="31"/>
    </location>
</feature>
<keyword evidence="1" id="KW-0812">Transmembrane</keyword>
<dbReference type="AlphaFoldDB" id="A0A0H4PI27"/>
<dbReference type="InterPro" id="IPR032466">
    <property type="entry name" value="Metal_Hydrolase"/>
</dbReference>
<dbReference type="SUPFAM" id="SSF51556">
    <property type="entry name" value="Metallo-dependent hydrolases"/>
    <property type="match status" value="1"/>
</dbReference>
<dbReference type="SUPFAM" id="SSF51338">
    <property type="entry name" value="Composite domain of metallo-dependent hydrolases"/>
    <property type="match status" value="2"/>
</dbReference>
<dbReference type="InterPro" id="IPR006680">
    <property type="entry name" value="Amidohydro-rel"/>
</dbReference>
<evidence type="ECO:0000259" key="2">
    <source>
        <dbReference type="Pfam" id="PF01979"/>
    </source>
</evidence>